<protein>
    <submittedName>
        <fullName evidence="2">Uncharacterized protein</fullName>
    </submittedName>
</protein>
<gene>
    <name evidence="2" type="ORF">P7D43_18770</name>
    <name evidence="3" type="ORF">P7D79_21845</name>
</gene>
<dbReference type="RefSeq" id="WP_311820699.1">
    <property type="nucleotide sequence ID" value="NZ_JARPWH010000102.1"/>
</dbReference>
<dbReference type="Proteomes" id="UP001264335">
    <property type="component" value="Unassembled WGS sequence"/>
</dbReference>
<evidence type="ECO:0000313" key="4">
    <source>
        <dbReference type="Proteomes" id="UP001260773"/>
    </source>
</evidence>
<dbReference type="EMBL" id="JARPWY010000112">
    <property type="protein sequence ID" value="MDT2516868.1"/>
    <property type="molecule type" value="Genomic_DNA"/>
</dbReference>
<sequence>MKKTVGWLLVLITGGFGAFFFLGTFAFIWYRQETGIIIFSFVLAAIPLALSYFFYNKMVKPDRVLKKKLDKELVQEKVRQLEKRKETEKFITSGDNYDNNKIELINVIPAENKFTVYNIQNKSNQTFNFNDLLGYEVKVNDKSVQYKSLAAGLMTPAFSNAGLESRKKVDRVIVYLKLSDFDTPVLPVIIYDGPFLNTDSNGYQEIDKKLRKFTTYLDIIKNKQTSTTNE</sequence>
<keyword evidence="1" id="KW-0472">Membrane</keyword>
<reference evidence="2 5" key="1">
    <citation type="submission" date="2023-03" db="EMBL/GenBank/DDBJ databases">
        <authorList>
            <person name="Shen W."/>
            <person name="Cai J."/>
        </authorList>
    </citation>
    <scope>NUCLEOTIDE SEQUENCE</scope>
    <source>
        <strain evidence="2">P33-2</strain>
        <strain evidence="3 5">Y2</strain>
    </source>
</reference>
<feature type="transmembrane region" description="Helical" evidence="1">
    <location>
        <begin position="7"/>
        <end position="30"/>
    </location>
</feature>
<keyword evidence="1" id="KW-1133">Transmembrane helix</keyword>
<keyword evidence="1" id="KW-0812">Transmembrane</keyword>
<evidence type="ECO:0000313" key="2">
    <source>
        <dbReference type="EMBL" id="MDT2404413.1"/>
    </source>
</evidence>
<feature type="transmembrane region" description="Helical" evidence="1">
    <location>
        <begin position="36"/>
        <end position="55"/>
    </location>
</feature>
<evidence type="ECO:0000313" key="3">
    <source>
        <dbReference type="EMBL" id="MDT2516868.1"/>
    </source>
</evidence>
<name>A0AAW8RWR7_ENTAV</name>
<proteinExistence type="predicted"/>
<dbReference type="Proteomes" id="UP001260773">
    <property type="component" value="Unassembled WGS sequence"/>
</dbReference>
<evidence type="ECO:0000256" key="1">
    <source>
        <dbReference type="SAM" id="Phobius"/>
    </source>
</evidence>
<organism evidence="2 4">
    <name type="scientific">Enterococcus avium</name>
    <name type="common">Streptococcus avium</name>
    <dbReference type="NCBI Taxonomy" id="33945"/>
    <lineage>
        <taxon>Bacteria</taxon>
        <taxon>Bacillati</taxon>
        <taxon>Bacillota</taxon>
        <taxon>Bacilli</taxon>
        <taxon>Lactobacillales</taxon>
        <taxon>Enterococcaceae</taxon>
        <taxon>Enterococcus</taxon>
    </lineage>
</organism>
<evidence type="ECO:0000313" key="5">
    <source>
        <dbReference type="Proteomes" id="UP001264335"/>
    </source>
</evidence>
<dbReference type="AlphaFoldDB" id="A0AAW8RWR7"/>
<accession>A0AAW8RWR7</accession>
<comment type="caution">
    <text evidence="2">The sequence shown here is derived from an EMBL/GenBank/DDBJ whole genome shotgun (WGS) entry which is preliminary data.</text>
</comment>
<dbReference type="EMBL" id="JARPWH010000102">
    <property type="protein sequence ID" value="MDT2404413.1"/>
    <property type="molecule type" value="Genomic_DNA"/>
</dbReference>